<dbReference type="KEGG" id="nti:DNFV4_02182"/>
<keyword evidence="2" id="KW-1185">Reference proteome</keyword>
<dbReference type="AlphaFoldDB" id="A0AA86MZ63"/>
<accession>A0AA86MZ63</accession>
<gene>
    <name evidence="1" type="ORF">DNFV4_02182</name>
</gene>
<evidence type="ECO:0000313" key="1">
    <source>
        <dbReference type="EMBL" id="CAI4031763.1"/>
    </source>
</evidence>
<reference evidence="1" key="1">
    <citation type="submission" date="2022-10" db="EMBL/GenBank/DDBJ databases">
        <authorList>
            <person name="Koch H."/>
        </authorList>
    </citation>
    <scope>NUCLEOTIDE SEQUENCE</scope>
    <source>
        <strain evidence="1">DNF</strain>
    </source>
</reference>
<proteinExistence type="predicted"/>
<dbReference type="EMBL" id="OX365700">
    <property type="protein sequence ID" value="CAI4031763.1"/>
    <property type="molecule type" value="Genomic_DNA"/>
</dbReference>
<name>A0AA86MZ63_9BACT</name>
<protein>
    <recommendedName>
        <fullName evidence="3">Transporter</fullName>
    </recommendedName>
</protein>
<evidence type="ECO:0008006" key="3">
    <source>
        <dbReference type="Google" id="ProtNLM"/>
    </source>
</evidence>
<dbReference type="Proteomes" id="UP001179121">
    <property type="component" value="Chromosome"/>
</dbReference>
<organism evidence="1 2">
    <name type="scientific">Nitrospira tepida</name>
    <dbReference type="NCBI Taxonomy" id="2973512"/>
    <lineage>
        <taxon>Bacteria</taxon>
        <taxon>Pseudomonadati</taxon>
        <taxon>Nitrospirota</taxon>
        <taxon>Nitrospiria</taxon>
        <taxon>Nitrospirales</taxon>
        <taxon>Nitrospiraceae</taxon>
        <taxon>Nitrospira</taxon>
    </lineage>
</organism>
<evidence type="ECO:0000313" key="2">
    <source>
        <dbReference type="Proteomes" id="UP001179121"/>
    </source>
</evidence>
<sequence>MKQQPYVCRTLHSRTPQELVLRTCFSEVACILGIILCFELTGGGVSHALDWVPTDQEMQKYRKSWNPLSNGPIFISGVDIHPKGQFTFHPFLFSQISEKQFGNDLTTKSTSSPVHSYQIAPVVTMAYGLTSHFELNVGLSGSFWWANSSAQFNQGKGGPWTTDSGLGDTQVYLKYRPIIQDPDGWRPSITTFNMIVLPTSRWVTGSESPPGGFAPLGRLPASRFGSLTWTEGVMFRKNLQPFRVSGGVFYSYHLPGSDAGETTYPADIINTRLIVEHIFNDKRGLGYNLEFVGFHGLPWRADGKDINVGGRHGFNSLGVQPTIQYRLGEHWVGAVGCLFTVAGQNTLGAIYPNFSIYYYWSQTGKVIMR</sequence>